<protein>
    <submittedName>
        <fullName evidence="1">Uncharacterized protein</fullName>
    </submittedName>
</protein>
<proteinExistence type="predicted"/>
<dbReference type="AlphaFoldDB" id="A0A835RL10"/>
<dbReference type="Gene3D" id="2.160.20.60">
    <property type="entry name" value="Glutamate synthase, alpha subunit, C-terminal domain"/>
    <property type="match status" value="1"/>
</dbReference>
<sequence length="88" mass="9561">MTGGLAYILDEDDTLIPKVNKEIVKIQRVNAPAGQMQLKSLIEAHVEKTGSKKGAAILSEWEAYLPCSGNLCRPAKKTLLRLVPSSRG</sequence>
<accession>A0A835RL10</accession>
<evidence type="ECO:0000313" key="2">
    <source>
        <dbReference type="Proteomes" id="UP000636800"/>
    </source>
</evidence>
<keyword evidence="2" id="KW-1185">Reference proteome</keyword>
<dbReference type="InterPro" id="IPR051394">
    <property type="entry name" value="Glutamate_Synthase"/>
</dbReference>
<dbReference type="PANTHER" id="PTHR43100">
    <property type="entry name" value="GLUTAMATE SYNTHASE [NADPH] SMALL CHAIN"/>
    <property type="match status" value="1"/>
</dbReference>
<evidence type="ECO:0000313" key="1">
    <source>
        <dbReference type="EMBL" id="KAG0487917.1"/>
    </source>
</evidence>
<dbReference type="InterPro" id="IPR036485">
    <property type="entry name" value="Glu_synth_asu_C_sf"/>
</dbReference>
<comment type="caution">
    <text evidence="1">The sequence shown here is derived from an EMBL/GenBank/DDBJ whole genome shotgun (WGS) entry which is preliminary data.</text>
</comment>
<dbReference type="GO" id="GO:0016491">
    <property type="term" value="F:oxidoreductase activity"/>
    <property type="evidence" value="ECO:0007669"/>
    <property type="project" value="InterPro"/>
</dbReference>
<dbReference type="EMBL" id="JADCNL010000003">
    <property type="protein sequence ID" value="KAG0487917.1"/>
    <property type="molecule type" value="Genomic_DNA"/>
</dbReference>
<name>A0A835RL10_VANPL</name>
<organism evidence="1 2">
    <name type="scientific">Vanilla planifolia</name>
    <name type="common">Vanilla</name>
    <dbReference type="NCBI Taxonomy" id="51239"/>
    <lineage>
        <taxon>Eukaryota</taxon>
        <taxon>Viridiplantae</taxon>
        <taxon>Streptophyta</taxon>
        <taxon>Embryophyta</taxon>
        <taxon>Tracheophyta</taxon>
        <taxon>Spermatophyta</taxon>
        <taxon>Magnoliopsida</taxon>
        <taxon>Liliopsida</taxon>
        <taxon>Asparagales</taxon>
        <taxon>Orchidaceae</taxon>
        <taxon>Vanilloideae</taxon>
        <taxon>Vanilleae</taxon>
        <taxon>Vanilla</taxon>
    </lineage>
</organism>
<dbReference type="PANTHER" id="PTHR43100:SF2">
    <property type="entry name" value="BNAA03G19380D PROTEIN"/>
    <property type="match status" value="1"/>
</dbReference>
<dbReference type="Proteomes" id="UP000636800">
    <property type="component" value="Chromosome 3"/>
</dbReference>
<gene>
    <name evidence="1" type="ORF">HPP92_006728</name>
</gene>
<dbReference type="SUPFAM" id="SSF69336">
    <property type="entry name" value="Alpha subunit of glutamate synthase, C-terminal domain"/>
    <property type="match status" value="1"/>
</dbReference>
<reference evidence="1 2" key="1">
    <citation type="journal article" date="2020" name="Nat. Food">
        <title>A phased Vanilla planifolia genome enables genetic improvement of flavour and production.</title>
        <authorList>
            <person name="Hasing T."/>
            <person name="Tang H."/>
            <person name="Brym M."/>
            <person name="Khazi F."/>
            <person name="Huang T."/>
            <person name="Chambers A.H."/>
        </authorList>
    </citation>
    <scope>NUCLEOTIDE SEQUENCE [LARGE SCALE GENOMIC DNA]</scope>
    <source>
        <tissue evidence="1">Leaf</tissue>
    </source>
</reference>